<keyword evidence="2" id="KW-0378">Hydrolase</keyword>
<dbReference type="PANTHER" id="PTHR31793">
    <property type="entry name" value="4-HYDROXYBENZOYL-COA THIOESTERASE FAMILY MEMBER"/>
    <property type="match status" value="1"/>
</dbReference>
<evidence type="ECO:0000256" key="2">
    <source>
        <dbReference type="ARBA" id="ARBA00022801"/>
    </source>
</evidence>
<dbReference type="Proteomes" id="UP000253934">
    <property type="component" value="Unassembled WGS sequence"/>
</dbReference>
<dbReference type="InterPro" id="IPR050563">
    <property type="entry name" value="4-hydroxybenzoyl-CoA_TE"/>
</dbReference>
<evidence type="ECO:0000313" key="3">
    <source>
        <dbReference type="EMBL" id="RDB35819.1"/>
    </source>
</evidence>
<name>A0A369KME0_9BACT</name>
<protein>
    <submittedName>
        <fullName evidence="3">Acyl-CoA thioesterase</fullName>
    </submittedName>
</protein>
<dbReference type="RefSeq" id="WP_338637681.1">
    <property type="nucleotide sequence ID" value="NZ_CP146516.1"/>
</dbReference>
<dbReference type="CDD" id="cd00586">
    <property type="entry name" value="4HBT"/>
    <property type="match status" value="1"/>
</dbReference>
<proteinExistence type="inferred from homology"/>
<dbReference type="SUPFAM" id="SSF54637">
    <property type="entry name" value="Thioesterase/thiol ester dehydrase-isomerase"/>
    <property type="match status" value="1"/>
</dbReference>
<dbReference type="EMBL" id="QOVW01000074">
    <property type="protein sequence ID" value="RDB35819.1"/>
    <property type="molecule type" value="Genomic_DNA"/>
</dbReference>
<dbReference type="Pfam" id="PF13279">
    <property type="entry name" value="4HBT_2"/>
    <property type="match status" value="1"/>
</dbReference>
<dbReference type="Gene3D" id="3.10.129.10">
    <property type="entry name" value="Hotdog Thioesterase"/>
    <property type="match status" value="1"/>
</dbReference>
<dbReference type="GO" id="GO:0047617">
    <property type="term" value="F:fatty acyl-CoA hydrolase activity"/>
    <property type="evidence" value="ECO:0007669"/>
    <property type="project" value="TreeGrafter"/>
</dbReference>
<comment type="caution">
    <text evidence="3">The sequence shown here is derived from an EMBL/GenBank/DDBJ whole genome shotgun (WGS) entry which is preliminary data.</text>
</comment>
<reference evidence="3" key="1">
    <citation type="submission" date="2018-04" db="EMBL/GenBank/DDBJ databases">
        <title>Draft genome sequence of the Candidatus Spirobacillus cienkowskii, a pathogen of freshwater Daphnia species, reconstructed from hemolymph metagenomic reads.</title>
        <authorList>
            <person name="Bresciani L."/>
            <person name="Lemos L.N."/>
            <person name="Wale N."/>
            <person name="Lin J.Y."/>
            <person name="Fernandes G.R."/>
            <person name="Duffy M.A."/>
            <person name="Rodrigues J.M."/>
        </authorList>
    </citation>
    <scope>NUCLEOTIDE SEQUENCE [LARGE SCALE GENOMIC DNA]</scope>
    <source>
        <strain evidence="3">Binning01</strain>
    </source>
</reference>
<organism evidence="3 4">
    <name type="scientific">Spirobacillus cienkowskii</name>
    <dbReference type="NCBI Taxonomy" id="495820"/>
    <lineage>
        <taxon>Bacteria</taxon>
        <taxon>Pseudomonadati</taxon>
        <taxon>Bdellovibrionota</taxon>
        <taxon>Oligoflexia</taxon>
        <taxon>Silvanigrellales</taxon>
        <taxon>Spirobacillus</taxon>
    </lineage>
</organism>
<evidence type="ECO:0000313" key="4">
    <source>
        <dbReference type="Proteomes" id="UP000253934"/>
    </source>
</evidence>
<sequence length="137" mass="16339">MNSKMFIYEMIIKEHHLDSFAHVNNAEYLKILEEARWEFIHHNGYGLEEIQKYKKGPVILEVNLKFMKELKLREKIQIKTQCVDFNRKILKLEQKIINTKNEVCTLALFTLGFFDLNQRKIIENTPEWIKAIGIDSN</sequence>
<dbReference type="PANTHER" id="PTHR31793:SF27">
    <property type="entry name" value="NOVEL THIOESTERASE SUPERFAMILY DOMAIN AND SAPOSIN A-TYPE DOMAIN CONTAINING PROTEIN (0610012H03RIK)"/>
    <property type="match status" value="1"/>
</dbReference>
<accession>A0A369KME0</accession>
<evidence type="ECO:0000256" key="1">
    <source>
        <dbReference type="ARBA" id="ARBA00005953"/>
    </source>
</evidence>
<dbReference type="AlphaFoldDB" id="A0A369KME0"/>
<keyword evidence="4" id="KW-1185">Reference proteome</keyword>
<comment type="similarity">
    <text evidence="1">Belongs to the 4-hydroxybenzoyl-CoA thioesterase family.</text>
</comment>
<dbReference type="InterPro" id="IPR029069">
    <property type="entry name" value="HotDog_dom_sf"/>
</dbReference>
<gene>
    <name evidence="3" type="ORF">DCC88_08230</name>
</gene>